<accession>A0A024GKZ0</accession>
<proteinExistence type="predicted"/>
<name>A0A024GKZ0_9STRA</name>
<dbReference type="OrthoDB" id="25790at2759"/>
<evidence type="ECO:0000256" key="1">
    <source>
        <dbReference type="SAM" id="MobiDB-lite"/>
    </source>
</evidence>
<gene>
    <name evidence="2" type="ORF">BN9_079510</name>
</gene>
<dbReference type="AlphaFoldDB" id="A0A024GKZ0"/>
<dbReference type="InParanoid" id="A0A024GKZ0"/>
<organism evidence="2 3">
    <name type="scientific">Albugo candida</name>
    <dbReference type="NCBI Taxonomy" id="65357"/>
    <lineage>
        <taxon>Eukaryota</taxon>
        <taxon>Sar</taxon>
        <taxon>Stramenopiles</taxon>
        <taxon>Oomycota</taxon>
        <taxon>Peronosporomycetes</taxon>
        <taxon>Albuginales</taxon>
        <taxon>Albuginaceae</taxon>
        <taxon>Albugo</taxon>
    </lineage>
</organism>
<protein>
    <submittedName>
        <fullName evidence="2">Uncharacterized protein</fullName>
    </submittedName>
</protein>
<dbReference type="Proteomes" id="UP000053237">
    <property type="component" value="Unassembled WGS sequence"/>
</dbReference>
<comment type="caution">
    <text evidence="2">The sequence shown here is derived from an EMBL/GenBank/DDBJ whole genome shotgun (WGS) entry which is preliminary data.</text>
</comment>
<dbReference type="EMBL" id="CAIX01000147">
    <property type="protein sequence ID" value="CCI46996.1"/>
    <property type="molecule type" value="Genomic_DNA"/>
</dbReference>
<feature type="region of interest" description="Disordered" evidence="1">
    <location>
        <begin position="1"/>
        <end position="21"/>
    </location>
</feature>
<keyword evidence="3" id="KW-1185">Reference proteome</keyword>
<sequence length="117" mass="13339">MLSREKMQSGKSDADEFSEHDAKLKERRNFVTYARCDILCNGPNGNGCDTAVQNHIVHEGMPVESLRNPITSRLQSNCFRPVTISTLIFTGRRNDWYFETSDRVCEDEYQSDGNASK</sequence>
<evidence type="ECO:0000313" key="3">
    <source>
        <dbReference type="Proteomes" id="UP000053237"/>
    </source>
</evidence>
<evidence type="ECO:0000313" key="2">
    <source>
        <dbReference type="EMBL" id="CCI46996.1"/>
    </source>
</evidence>
<reference evidence="2 3" key="1">
    <citation type="submission" date="2012-05" db="EMBL/GenBank/DDBJ databases">
        <title>Recombination and specialization in a pathogen metapopulation.</title>
        <authorList>
            <person name="Gardiner A."/>
            <person name="Kemen E."/>
            <person name="Schultz-Larsen T."/>
            <person name="MacLean D."/>
            <person name="Van Oosterhout C."/>
            <person name="Jones J.D.G."/>
        </authorList>
    </citation>
    <scope>NUCLEOTIDE SEQUENCE [LARGE SCALE GENOMIC DNA]</scope>
    <source>
        <strain evidence="2 3">Ac Nc2</strain>
    </source>
</reference>